<dbReference type="RefSeq" id="WP_193495253.1">
    <property type="nucleotide sequence ID" value="NZ_CP063169.1"/>
</dbReference>
<evidence type="ECO:0000313" key="2">
    <source>
        <dbReference type="EMBL" id="QOR69131.1"/>
    </source>
</evidence>
<name>A0A7M1SNX7_9MICO</name>
<dbReference type="EMBL" id="CP063169">
    <property type="protein sequence ID" value="QOR69131.1"/>
    <property type="molecule type" value="Genomic_DNA"/>
</dbReference>
<reference evidence="2 3" key="1">
    <citation type="submission" date="2020-10" db="EMBL/GenBank/DDBJ databases">
        <title>Haloactinobacterium sp. RN3S43, a bacterium isolated from saline soil.</title>
        <authorList>
            <person name="Sun J.-Q."/>
        </authorList>
    </citation>
    <scope>NUCLEOTIDE SEQUENCE [LARGE SCALE GENOMIC DNA]</scope>
    <source>
        <strain evidence="2 3">RN3S43</strain>
    </source>
</reference>
<sequence length="255" mass="28063">MSTATTISLIRTLSKKAGLNVPKALETDLQRIDNGANVSAAEVDREALARTWKAAVADGRDPATDPDVQAHVTRWALERLGIADLIHTEADRERGEVLRRHTPALLKVWSTAAAEAGERILPFSQAHPAIDLASKTPPTALATAHVPAWREAIDAVGTLRTIRKMWGLLFGPQQLNRELGPLAFADLDAEEVTELAYSHGGKPEVWRAATLAPVVLTDRDGFYRRVEGVQRQRERDAENESAERAWSRQHSLAPR</sequence>
<gene>
    <name evidence="2" type="ORF">IM660_10330</name>
</gene>
<dbReference type="Proteomes" id="UP000593758">
    <property type="component" value="Chromosome"/>
</dbReference>
<organism evidence="2 3">
    <name type="scientific">Ruania alkalisoli</name>
    <dbReference type="NCBI Taxonomy" id="2779775"/>
    <lineage>
        <taxon>Bacteria</taxon>
        <taxon>Bacillati</taxon>
        <taxon>Actinomycetota</taxon>
        <taxon>Actinomycetes</taxon>
        <taxon>Micrococcales</taxon>
        <taxon>Ruaniaceae</taxon>
        <taxon>Ruania</taxon>
    </lineage>
</organism>
<protein>
    <submittedName>
        <fullName evidence="2">Uncharacterized protein</fullName>
    </submittedName>
</protein>
<feature type="region of interest" description="Disordered" evidence="1">
    <location>
        <begin position="230"/>
        <end position="255"/>
    </location>
</feature>
<keyword evidence="3" id="KW-1185">Reference proteome</keyword>
<evidence type="ECO:0000313" key="3">
    <source>
        <dbReference type="Proteomes" id="UP000593758"/>
    </source>
</evidence>
<accession>A0A7M1SNX7</accession>
<dbReference type="KEGG" id="halt:IM660_10330"/>
<evidence type="ECO:0000256" key="1">
    <source>
        <dbReference type="SAM" id="MobiDB-lite"/>
    </source>
</evidence>
<feature type="compositionally biased region" description="Basic and acidic residues" evidence="1">
    <location>
        <begin position="230"/>
        <end position="246"/>
    </location>
</feature>
<proteinExistence type="predicted"/>
<dbReference type="AlphaFoldDB" id="A0A7M1SNX7"/>